<organism evidence="2 3">
    <name type="scientific">Parablautia intestinalis</name>
    <dbReference type="NCBI Taxonomy" id="2320100"/>
    <lineage>
        <taxon>Bacteria</taxon>
        <taxon>Bacillati</taxon>
        <taxon>Bacillota</taxon>
        <taxon>Clostridia</taxon>
        <taxon>Lachnospirales</taxon>
        <taxon>Lachnospiraceae</taxon>
        <taxon>Parablautia</taxon>
    </lineage>
</organism>
<dbReference type="OrthoDB" id="9776217at2"/>
<sequence>MIVNPASMGFVSADANLSITGARGAGKTYLSCVLGAEECKQTLRTCY</sequence>
<keyword evidence="3" id="KW-1185">Reference proteome</keyword>
<dbReference type="Proteomes" id="UP000280696">
    <property type="component" value="Unassembled WGS sequence"/>
</dbReference>
<comment type="caution">
    <text evidence="2">The sequence shown here is derived from an EMBL/GenBank/DDBJ whole genome shotgun (WGS) entry which is preliminary data.</text>
</comment>
<protein>
    <recommendedName>
        <fullName evidence="1">IstB-like ATP-binding domain-containing protein</fullName>
    </recommendedName>
</protein>
<accession>A0A3A9AU00</accession>
<feature type="domain" description="IstB-like ATP-binding" evidence="1">
    <location>
        <begin position="5"/>
        <end position="45"/>
    </location>
</feature>
<gene>
    <name evidence="2" type="ORF">D7V94_11050</name>
</gene>
<dbReference type="GO" id="GO:0005524">
    <property type="term" value="F:ATP binding"/>
    <property type="evidence" value="ECO:0007669"/>
    <property type="project" value="InterPro"/>
</dbReference>
<dbReference type="Pfam" id="PF01695">
    <property type="entry name" value="IstB_IS21"/>
    <property type="match status" value="1"/>
</dbReference>
<reference evidence="2 3" key="1">
    <citation type="submission" date="2018-09" db="EMBL/GenBank/DDBJ databases">
        <title>Murine metabolic-syndrome-specific gut microbial biobank.</title>
        <authorList>
            <person name="Liu C."/>
        </authorList>
    </citation>
    <scope>NUCLEOTIDE SEQUENCE [LARGE SCALE GENOMIC DNA]</scope>
    <source>
        <strain evidence="2 3">0.1xD8-82</strain>
    </source>
</reference>
<dbReference type="InterPro" id="IPR002611">
    <property type="entry name" value="IstB_ATP-bd"/>
</dbReference>
<dbReference type="EMBL" id="RAYQ01000011">
    <property type="protein sequence ID" value="RKI91051.1"/>
    <property type="molecule type" value="Genomic_DNA"/>
</dbReference>
<proteinExistence type="predicted"/>
<evidence type="ECO:0000313" key="3">
    <source>
        <dbReference type="Proteomes" id="UP000280696"/>
    </source>
</evidence>
<name>A0A3A9AU00_9FIRM</name>
<evidence type="ECO:0000259" key="1">
    <source>
        <dbReference type="Pfam" id="PF01695"/>
    </source>
</evidence>
<evidence type="ECO:0000313" key="2">
    <source>
        <dbReference type="EMBL" id="RKI91051.1"/>
    </source>
</evidence>
<dbReference type="AlphaFoldDB" id="A0A3A9AU00"/>